<dbReference type="InterPro" id="IPR050990">
    <property type="entry name" value="UPF0237/GcvR_regulator"/>
</dbReference>
<feature type="domain" description="ACT" evidence="2">
    <location>
        <begin position="4"/>
        <end position="78"/>
    </location>
</feature>
<evidence type="ECO:0000313" key="3">
    <source>
        <dbReference type="EMBL" id="MBO8424079.1"/>
    </source>
</evidence>
<reference evidence="3" key="1">
    <citation type="submission" date="2020-10" db="EMBL/GenBank/DDBJ databases">
        <authorList>
            <person name="Gilroy R."/>
        </authorList>
    </citation>
    <scope>NUCLEOTIDE SEQUENCE</scope>
    <source>
        <strain evidence="3">517</strain>
    </source>
</reference>
<dbReference type="SUPFAM" id="SSF55021">
    <property type="entry name" value="ACT-like"/>
    <property type="match status" value="1"/>
</dbReference>
<dbReference type="Gene3D" id="3.30.70.260">
    <property type="match status" value="1"/>
</dbReference>
<dbReference type="EMBL" id="JADINF010000087">
    <property type="protein sequence ID" value="MBO8424079.1"/>
    <property type="molecule type" value="Genomic_DNA"/>
</dbReference>
<evidence type="ECO:0000313" key="4">
    <source>
        <dbReference type="Proteomes" id="UP000727857"/>
    </source>
</evidence>
<comment type="similarity">
    <text evidence="1">Belongs to the UPF0237 family.</text>
</comment>
<sequence>MKAFITVIGKDKVGIIAAVSGLLARMNINIEDISQTILQGTFTMIMAVDISGTKLSFEELSSELTKEGERLCIEIAIRHEDIFNAMHTV</sequence>
<dbReference type="InterPro" id="IPR002912">
    <property type="entry name" value="ACT_dom"/>
</dbReference>
<dbReference type="AlphaFoldDB" id="A0A940DGR5"/>
<dbReference type="Proteomes" id="UP000727857">
    <property type="component" value="Unassembled WGS sequence"/>
</dbReference>
<dbReference type="PANTHER" id="PTHR34875:SF6">
    <property type="entry name" value="UPF0237 PROTEIN MJ1558"/>
    <property type="match status" value="1"/>
</dbReference>
<dbReference type="CDD" id="cd04872">
    <property type="entry name" value="ACT_1ZPV"/>
    <property type="match status" value="1"/>
</dbReference>
<comment type="caution">
    <text evidence="3">The sequence shown here is derived from an EMBL/GenBank/DDBJ whole genome shotgun (WGS) entry which is preliminary data.</text>
</comment>
<reference evidence="3" key="2">
    <citation type="journal article" date="2021" name="PeerJ">
        <title>Extensive microbial diversity within the chicken gut microbiome revealed by metagenomics and culture.</title>
        <authorList>
            <person name="Gilroy R."/>
            <person name="Ravi A."/>
            <person name="Getino M."/>
            <person name="Pursley I."/>
            <person name="Horton D.L."/>
            <person name="Alikhan N.F."/>
            <person name="Baker D."/>
            <person name="Gharbi K."/>
            <person name="Hall N."/>
            <person name="Watson M."/>
            <person name="Adriaenssens E.M."/>
            <person name="Foster-Nyarko E."/>
            <person name="Jarju S."/>
            <person name="Secka A."/>
            <person name="Antonio M."/>
            <person name="Oren A."/>
            <person name="Chaudhuri R.R."/>
            <person name="La Ragione R."/>
            <person name="Hildebrand F."/>
            <person name="Pallen M.J."/>
        </authorList>
    </citation>
    <scope>NUCLEOTIDE SEQUENCE</scope>
    <source>
        <strain evidence="3">517</strain>
    </source>
</reference>
<dbReference type="Pfam" id="PF13740">
    <property type="entry name" value="ACT_6"/>
    <property type="match status" value="1"/>
</dbReference>
<protein>
    <recommendedName>
        <fullName evidence="1">UPF0237 protein IAB16_03595</fullName>
    </recommendedName>
</protein>
<dbReference type="InterPro" id="IPR045865">
    <property type="entry name" value="ACT-like_dom_sf"/>
</dbReference>
<evidence type="ECO:0000256" key="1">
    <source>
        <dbReference type="HAMAP-Rule" id="MF_01054"/>
    </source>
</evidence>
<dbReference type="PROSITE" id="PS51671">
    <property type="entry name" value="ACT"/>
    <property type="match status" value="1"/>
</dbReference>
<dbReference type="PANTHER" id="PTHR34875">
    <property type="entry name" value="UPF0237 PROTEIN MJ1558"/>
    <property type="match status" value="1"/>
</dbReference>
<gene>
    <name evidence="3" type="ORF">IAB16_03595</name>
</gene>
<organism evidence="3 4">
    <name type="scientific">Candidatus Stercoripulliclostridium pullicola</name>
    <dbReference type="NCBI Taxonomy" id="2840953"/>
    <lineage>
        <taxon>Bacteria</taxon>
        <taxon>Bacillati</taxon>
        <taxon>Bacillota</taxon>
        <taxon>Clostridia</taxon>
        <taxon>Eubacteriales</taxon>
        <taxon>Candidatus Stercoripulliclostridium</taxon>
    </lineage>
</organism>
<proteinExistence type="inferred from homology"/>
<name>A0A940DGR5_9FIRM</name>
<dbReference type="NCBIfam" id="NF001220">
    <property type="entry name" value="PRK00194.1"/>
    <property type="match status" value="1"/>
</dbReference>
<accession>A0A940DGR5</accession>
<evidence type="ECO:0000259" key="2">
    <source>
        <dbReference type="PROSITE" id="PS51671"/>
    </source>
</evidence>
<dbReference type="HAMAP" id="MF_01054">
    <property type="entry name" value="UPF0237"/>
    <property type="match status" value="1"/>
</dbReference>
<dbReference type="InterPro" id="IPR022986">
    <property type="entry name" value="UPF0237_ACT"/>
</dbReference>